<dbReference type="CDD" id="cd06260">
    <property type="entry name" value="DUF820-like"/>
    <property type="match status" value="1"/>
</dbReference>
<evidence type="ECO:0000259" key="1">
    <source>
        <dbReference type="Pfam" id="PF05685"/>
    </source>
</evidence>
<keyword evidence="2" id="KW-0540">Nuclease</keyword>
<dbReference type="InterPro" id="IPR011335">
    <property type="entry name" value="Restrct_endonuc-II-like"/>
</dbReference>
<dbReference type="InterPro" id="IPR008538">
    <property type="entry name" value="Uma2"/>
</dbReference>
<evidence type="ECO:0000313" key="2">
    <source>
        <dbReference type="EMBL" id="MFC6015059.1"/>
    </source>
</evidence>
<organism evidence="2 3">
    <name type="scientific">Plantactinospora solaniradicis</name>
    <dbReference type="NCBI Taxonomy" id="1723736"/>
    <lineage>
        <taxon>Bacteria</taxon>
        <taxon>Bacillati</taxon>
        <taxon>Actinomycetota</taxon>
        <taxon>Actinomycetes</taxon>
        <taxon>Micromonosporales</taxon>
        <taxon>Micromonosporaceae</taxon>
        <taxon>Plantactinospora</taxon>
    </lineage>
</organism>
<name>A0ABW1K011_9ACTN</name>
<proteinExistence type="predicted"/>
<accession>A0ABW1K011</accession>
<dbReference type="RefSeq" id="WP_377416757.1">
    <property type="nucleotide sequence ID" value="NZ_JBHSPR010000001.1"/>
</dbReference>
<comment type="caution">
    <text evidence="2">The sequence shown here is derived from an EMBL/GenBank/DDBJ whole genome shotgun (WGS) entry which is preliminary data.</text>
</comment>
<keyword evidence="3" id="KW-1185">Reference proteome</keyword>
<keyword evidence="2" id="KW-0255">Endonuclease</keyword>
<sequence>MTAQPVDPASRRPWSPDPLRQRLANHTIEDVLTLPDDAPRVELRDGVIIVVPSPSFGHQKISHRLWRWFEDHAPREFEPSGATGVVVGLNQTLEPDVLLLRAETLRYGNHYAPAEDVVLVVEVVSPGTRRRDRLEKPADYAAAGIRHYWRIEQDPVHVHAYELVGDRYELVADSAEELVLAKPFEVRLRVRDLAP</sequence>
<dbReference type="SUPFAM" id="SSF52980">
    <property type="entry name" value="Restriction endonuclease-like"/>
    <property type="match status" value="1"/>
</dbReference>
<dbReference type="Gene3D" id="3.90.1570.10">
    <property type="entry name" value="tt1808, chain A"/>
    <property type="match status" value="1"/>
</dbReference>
<feature type="domain" description="Putative restriction endonuclease" evidence="1">
    <location>
        <begin position="29"/>
        <end position="184"/>
    </location>
</feature>
<gene>
    <name evidence="2" type="ORF">ACFP2T_02460</name>
</gene>
<dbReference type="InterPro" id="IPR012296">
    <property type="entry name" value="Nuclease_put_TT1808"/>
</dbReference>
<evidence type="ECO:0000313" key="3">
    <source>
        <dbReference type="Proteomes" id="UP001596203"/>
    </source>
</evidence>
<dbReference type="Proteomes" id="UP001596203">
    <property type="component" value="Unassembled WGS sequence"/>
</dbReference>
<keyword evidence="2" id="KW-0378">Hydrolase</keyword>
<reference evidence="3" key="1">
    <citation type="journal article" date="2019" name="Int. J. Syst. Evol. Microbiol.">
        <title>The Global Catalogue of Microorganisms (GCM) 10K type strain sequencing project: providing services to taxonomists for standard genome sequencing and annotation.</title>
        <authorList>
            <consortium name="The Broad Institute Genomics Platform"/>
            <consortium name="The Broad Institute Genome Sequencing Center for Infectious Disease"/>
            <person name="Wu L."/>
            <person name="Ma J."/>
        </authorList>
    </citation>
    <scope>NUCLEOTIDE SEQUENCE [LARGE SCALE GENOMIC DNA]</scope>
    <source>
        <strain evidence="3">ZS-35-S2</strain>
    </source>
</reference>
<dbReference type="GO" id="GO:0004519">
    <property type="term" value="F:endonuclease activity"/>
    <property type="evidence" value="ECO:0007669"/>
    <property type="project" value="UniProtKB-KW"/>
</dbReference>
<dbReference type="PANTHER" id="PTHR35400:SF3">
    <property type="entry name" value="SLL1072 PROTEIN"/>
    <property type="match status" value="1"/>
</dbReference>
<dbReference type="Pfam" id="PF05685">
    <property type="entry name" value="Uma2"/>
    <property type="match status" value="1"/>
</dbReference>
<dbReference type="PANTHER" id="PTHR35400">
    <property type="entry name" value="SLR1083 PROTEIN"/>
    <property type="match status" value="1"/>
</dbReference>
<protein>
    <submittedName>
        <fullName evidence="2">Uma2 family endonuclease</fullName>
    </submittedName>
</protein>
<dbReference type="EMBL" id="JBHSPR010000001">
    <property type="protein sequence ID" value="MFC6015059.1"/>
    <property type="molecule type" value="Genomic_DNA"/>
</dbReference>